<keyword evidence="1" id="KW-0472">Membrane</keyword>
<feature type="transmembrane region" description="Helical" evidence="1">
    <location>
        <begin position="169"/>
        <end position="186"/>
    </location>
</feature>
<sequence>MSVKSVSTAISDLVLAGCSFYAALNVFSVSRYASSGLVSIALAASFGVLKFGVVFPNIQQKVIRMHALLTWIASIVGIPFIAAGCCVHHHKSANAKFHLVSSITAVVLTLIDKTLKEKLTIAVSGLAVLGIIFATFTSSNFYSFVGALAYGFASAVKDISFASLPGVDWFHYILAGANILLMYGLIL</sequence>
<reference evidence="2" key="1">
    <citation type="journal article" date="2023" name="G3 (Bethesda)">
        <title>Whole genome assembly and annotation of the endangered Caribbean coral Acropora cervicornis.</title>
        <authorList>
            <person name="Selwyn J.D."/>
            <person name="Vollmer S.V."/>
        </authorList>
    </citation>
    <scope>NUCLEOTIDE SEQUENCE</scope>
    <source>
        <strain evidence="2">K2</strain>
    </source>
</reference>
<dbReference type="Proteomes" id="UP001249851">
    <property type="component" value="Unassembled WGS sequence"/>
</dbReference>
<accession>A0AAD9QRP8</accession>
<proteinExistence type="predicted"/>
<evidence type="ECO:0000313" key="2">
    <source>
        <dbReference type="EMBL" id="KAK2566287.1"/>
    </source>
</evidence>
<feature type="transmembrane region" description="Helical" evidence="1">
    <location>
        <begin position="123"/>
        <end position="149"/>
    </location>
</feature>
<comment type="caution">
    <text evidence="2">The sequence shown here is derived from an EMBL/GenBank/DDBJ whole genome shotgun (WGS) entry which is preliminary data.</text>
</comment>
<keyword evidence="3" id="KW-1185">Reference proteome</keyword>
<gene>
    <name evidence="2" type="ORF">P5673_009771</name>
</gene>
<feature type="transmembrane region" description="Helical" evidence="1">
    <location>
        <begin position="12"/>
        <end position="30"/>
    </location>
</feature>
<feature type="transmembrane region" description="Helical" evidence="1">
    <location>
        <begin position="36"/>
        <end position="55"/>
    </location>
</feature>
<keyword evidence="1" id="KW-1133">Transmembrane helix</keyword>
<feature type="transmembrane region" description="Helical" evidence="1">
    <location>
        <begin position="67"/>
        <end position="89"/>
    </location>
</feature>
<dbReference type="AlphaFoldDB" id="A0AAD9QRP8"/>
<protein>
    <submittedName>
        <fullName evidence="2">Uncharacterized protein</fullName>
    </submittedName>
</protein>
<dbReference type="EMBL" id="JARQWQ010000017">
    <property type="protein sequence ID" value="KAK2566287.1"/>
    <property type="molecule type" value="Genomic_DNA"/>
</dbReference>
<keyword evidence="1" id="KW-0812">Transmembrane</keyword>
<organism evidence="2 3">
    <name type="scientific">Acropora cervicornis</name>
    <name type="common">Staghorn coral</name>
    <dbReference type="NCBI Taxonomy" id="6130"/>
    <lineage>
        <taxon>Eukaryota</taxon>
        <taxon>Metazoa</taxon>
        <taxon>Cnidaria</taxon>
        <taxon>Anthozoa</taxon>
        <taxon>Hexacorallia</taxon>
        <taxon>Scleractinia</taxon>
        <taxon>Astrocoeniina</taxon>
        <taxon>Acroporidae</taxon>
        <taxon>Acropora</taxon>
    </lineage>
</organism>
<evidence type="ECO:0000313" key="3">
    <source>
        <dbReference type="Proteomes" id="UP001249851"/>
    </source>
</evidence>
<reference evidence="2" key="2">
    <citation type="journal article" date="2023" name="Science">
        <title>Genomic signatures of disease resistance in endangered staghorn corals.</title>
        <authorList>
            <person name="Vollmer S.V."/>
            <person name="Selwyn J.D."/>
            <person name="Despard B.A."/>
            <person name="Roesel C.L."/>
        </authorList>
    </citation>
    <scope>NUCLEOTIDE SEQUENCE</scope>
    <source>
        <strain evidence="2">K2</strain>
    </source>
</reference>
<evidence type="ECO:0000256" key="1">
    <source>
        <dbReference type="SAM" id="Phobius"/>
    </source>
</evidence>
<name>A0AAD9QRP8_ACRCE</name>